<comment type="caution">
    <text evidence="1">The sequence shown here is derived from an EMBL/GenBank/DDBJ whole genome shotgun (WGS) entry which is preliminary data.</text>
</comment>
<name>A0ABN9ADK0_9NEOB</name>
<organism evidence="1 2">
    <name type="scientific">Staurois parvus</name>
    <dbReference type="NCBI Taxonomy" id="386267"/>
    <lineage>
        <taxon>Eukaryota</taxon>
        <taxon>Metazoa</taxon>
        <taxon>Chordata</taxon>
        <taxon>Craniata</taxon>
        <taxon>Vertebrata</taxon>
        <taxon>Euteleostomi</taxon>
        <taxon>Amphibia</taxon>
        <taxon>Batrachia</taxon>
        <taxon>Anura</taxon>
        <taxon>Neobatrachia</taxon>
        <taxon>Ranoidea</taxon>
        <taxon>Ranidae</taxon>
        <taxon>Staurois</taxon>
    </lineage>
</organism>
<dbReference type="Proteomes" id="UP001162483">
    <property type="component" value="Unassembled WGS sequence"/>
</dbReference>
<gene>
    <name evidence="1" type="ORF">SPARVUS_LOCUS265273</name>
</gene>
<evidence type="ECO:0000313" key="1">
    <source>
        <dbReference type="EMBL" id="CAI9532722.1"/>
    </source>
</evidence>
<dbReference type="EMBL" id="CATNWA010000080">
    <property type="protein sequence ID" value="CAI9532722.1"/>
    <property type="molecule type" value="Genomic_DNA"/>
</dbReference>
<protein>
    <submittedName>
        <fullName evidence="1">Uncharacterized protein</fullName>
    </submittedName>
</protein>
<accession>A0ABN9ADK0</accession>
<sequence>MQGPGRADTVNAGAFFLTLDVLSLMARSIQTTSSELRSSWTHPQPVTGQ</sequence>
<proteinExistence type="predicted"/>
<keyword evidence="2" id="KW-1185">Reference proteome</keyword>
<reference evidence="1" key="1">
    <citation type="submission" date="2023-05" db="EMBL/GenBank/DDBJ databases">
        <authorList>
            <person name="Stuckert A."/>
        </authorList>
    </citation>
    <scope>NUCLEOTIDE SEQUENCE</scope>
</reference>
<evidence type="ECO:0000313" key="2">
    <source>
        <dbReference type="Proteomes" id="UP001162483"/>
    </source>
</evidence>